<sequence length="736" mass="77172">MAKIIKKNWFILFWVVGVVLLLAGVFYIASRPYPAQAGALLTYPKFRAWDSDGNPLSSGKLYSYQPGTTSAKATYSNKACTTANANPVVLDSNGEAFVYLLGPTKLLLTDSDDVQIWAPSQSFNGIGQNVTSYEPDYQEADQGADSGASNTVKYFVDTIGTDKSTILLRHNSGVSETPYTFATAETIPSNITLMLEPGAKLDIDSGATLTINGPFEAGLRQTFSGAGVVRFGAGSVSRVYPQWWGVLPDGTDDSTAAGLAKDAAVASGAALFFPPGTYTLSLSLDADDDNLTIEGADQKNTIIDAKDNATDTISLASGCNYVTIKNLSIANSGGTNDGTHYGIYSTNAAYAVLKDLTISGYNNNIHIEATNTLEITRVYSSGAVFAAGETGHGLYVSHATAGTGFFLTDSHFVGNDKTGVVLENLEQPNLDRVEALTNGEYGIHIDGANNSSFMVSNCSADTNTSGGILIEDMHQGSMSNVWVSSSSGTTIWGLYLKTVKNSTFTGISAYNCTGHGILLGTTSTGNTFSAISVVSNTLNGIYVDTGCYGNSFTGVTANGNAETGLTFADTTAQTPNYLMNGYLSGNTVAQITTQSKDLVIGTAGLHGITSQLTFYRANLADGTAAAQFYVSTGSGNTEYVTPQGGSVIAISVALNDSRSAGSLDVRPAVNGVSDDDLKLTIDDDPIQYNHTSVLKGIVPFVAGDRIGWNYDTDAAWATKGAGGSVDAVGNIWLIFN</sequence>
<dbReference type="AlphaFoldDB" id="A0A6M3IPE9"/>
<dbReference type="InterPro" id="IPR011050">
    <property type="entry name" value="Pectin_lyase_fold/virulence"/>
</dbReference>
<keyword evidence="1" id="KW-1133">Transmembrane helix</keyword>
<dbReference type="Gene3D" id="2.160.20.10">
    <property type="entry name" value="Single-stranded right-handed beta-helix, Pectin lyase-like"/>
    <property type="match status" value="2"/>
</dbReference>
<dbReference type="SMART" id="SM00710">
    <property type="entry name" value="PbH1"/>
    <property type="match status" value="8"/>
</dbReference>
<accession>A0A6M3IPE9</accession>
<feature type="domain" description="Right handed beta helix" evidence="2">
    <location>
        <begin position="341"/>
        <end position="491"/>
    </location>
</feature>
<dbReference type="InterPro" id="IPR006626">
    <property type="entry name" value="PbH1"/>
</dbReference>
<dbReference type="Pfam" id="PF13229">
    <property type="entry name" value="Beta_helix"/>
    <property type="match status" value="1"/>
</dbReference>
<dbReference type="InterPro" id="IPR012334">
    <property type="entry name" value="Pectin_lyas_fold"/>
</dbReference>
<protein>
    <submittedName>
        <fullName evidence="3">Putative pectate lyase</fullName>
    </submittedName>
</protein>
<dbReference type="InterPro" id="IPR039448">
    <property type="entry name" value="Beta_helix"/>
</dbReference>
<name>A0A6M3IPE9_9ZZZZ</name>
<feature type="transmembrane region" description="Helical" evidence="1">
    <location>
        <begin position="9"/>
        <end position="29"/>
    </location>
</feature>
<gene>
    <name evidence="3" type="ORF">MM415B01381_0012</name>
</gene>
<keyword evidence="1" id="KW-0472">Membrane</keyword>
<keyword evidence="1" id="KW-0812">Transmembrane</keyword>
<evidence type="ECO:0000256" key="1">
    <source>
        <dbReference type="SAM" id="Phobius"/>
    </source>
</evidence>
<organism evidence="3">
    <name type="scientific">viral metagenome</name>
    <dbReference type="NCBI Taxonomy" id="1070528"/>
    <lineage>
        <taxon>unclassified sequences</taxon>
        <taxon>metagenomes</taxon>
        <taxon>organismal metagenomes</taxon>
    </lineage>
</organism>
<reference evidence="3" key="1">
    <citation type="submission" date="2020-03" db="EMBL/GenBank/DDBJ databases">
        <title>The deep terrestrial virosphere.</title>
        <authorList>
            <person name="Holmfeldt K."/>
            <person name="Nilsson E."/>
            <person name="Simone D."/>
            <person name="Lopez-Fernandez M."/>
            <person name="Wu X."/>
            <person name="de Brujin I."/>
            <person name="Lundin D."/>
            <person name="Andersson A."/>
            <person name="Bertilsson S."/>
            <person name="Dopson M."/>
        </authorList>
    </citation>
    <scope>NUCLEOTIDE SEQUENCE</scope>
    <source>
        <strain evidence="3">MM415B01381</strain>
    </source>
</reference>
<proteinExistence type="predicted"/>
<dbReference type="EMBL" id="MT141347">
    <property type="protein sequence ID" value="QJA58937.1"/>
    <property type="molecule type" value="Genomic_DNA"/>
</dbReference>
<keyword evidence="3" id="KW-0456">Lyase</keyword>
<dbReference type="SUPFAM" id="SSF51126">
    <property type="entry name" value="Pectin lyase-like"/>
    <property type="match status" value="1"/>
</dbReference>
<dbReference type="GO" id="GO:0016829">
    <property type="term" value="F:lyase activity"/>
    <property type="evidence" value="ECO:0007669"/>
    <property type="project" value="UniProtKB-KW"/>
</dbReference>
<evidence type="ECO:0000313" key="3">
    <source>
        <dbReference type="EMBL" id="QJA58937.1"/>
    </source>
</evidence>
<evidence type="ECO:0000259" key="2">
    <source>
        <dbReference type="Pfam" id="PF13229"/>
    </source>
</evidence>